<dbReference type="PANTHER" id="PTHR22753:SF14">
    <property type="entry name" value="MONOACYLGLYCEROL_DIACYLGLYCEROL O-ACYLTRANSFERASE"/>
    <property type="match status" value="1"/>
</dbReference>
<dbReference type="GO" id="GO:0016746">
    <property type="term" value="F:acyltransferase activity"/>
    <property type="evidence" value="ECO:0007669"/>
    <property type="project" value="UniProtKB-KW"/>
</dbReference>
<feature type="domain" description="Phospholipid/glycerol acyltransferase" evidence="1">
    <location>
        <begin position="35"/>
        <end position="154"/>
    </location>
</feature>
<dbReference type="SUPFAM" id="SSF69593">
    <property type="entry name" value="Glycerol-3-phosphate (1)-acyltransferase"/>
    <property type="match status" value="1"/>
</dbReference>
<comment type="caution">
    <text evidence="2">The sequence shown here is derived from an EMBL/GenBank/DDBJ whole genome shotgun (WGS) entry which is preliminary data.</text>
</comment>
<organism evidence="2 3">
    <name type="scientific">Antrihabitans stalactiti</name>
    <dbReference type="NCBI Taxonomy" id="2584121"/>
    <lineage>
        <taxon>Bacteria</taxon>
        <taxon>Bacillati</taxon>
        <taxon>Actinomycetota</taxon>
        <taxon>Actinomycetes</taxon>
        <taxon>Mycobacteriales</taxon>
        <taxon>Nocardiaceae</taxon>
        <taxon>Antrihabitans</taxon>
    </lineage>
</organism>
<dbReference type="SMART" id="SM00563">
    <property type="entry name" value="PlsC"/>
    <property type="match status" value="1"/>
</dbReference>
<gene>
    <name evidence="2" type="ORF">FGL95_29440</name>
</gene>
<keyword evidence="2" id="KW-0808">Transferase</keyword>
<keyword evidence="3" id="KW-1185">Reference proteome</keyword>
<proteinExistence type="predicted"/>
<reference evidence="2 3" key="1">
    <citation type="submission" date="2019-05" db="EMBL/GenBank/DDBJ databases">
        <authorList>
            <person name="Lee S.D."/>
        </authorList>
    </citation>
    <scope>NUCLEOTIDE SEQUENCE [LARGE SCALE GENOMIC DNA]</scope>
    <source>
        <strain evidence="2 3">YC2-7</strain>
    </source>
</reference>
<evidence type="ECO:0000259" key="1">
    <source>
        <dbReference type="SMART" id="SM00563"/>
    </source>
</evidence>
<protein>
    <submittedName>
        <fullName evidence="2">Glycerol acyltransferase</fullName>
    </submittedName>
</protein>
<evidence type="ECO:0000313" key="3">
    <source>
        <dbReference type="Proteomes" id="UP000535543"/>
    </source>
</evidence>
<name>A0A848KJ92_9NOCA</name>
<dbReference type="AlphaFoldDB" id="A0A848KJ92"/>
<evidence type="ECO:0000313" key="2">
    <source>
        <dbReference type="EMBL" id="NMN99153.1"/>
    </source>
</evidence>
<dbReference type="RefSeq" id="WP_169594178.1">
    <property type="nucleotide sequence ID" value="NZ_VCQU01000015.1"/>
</dbReference>
<dbReference type="Pfam" id="PF01553">
    <property type="entry name" value="Acyltransferase"/>
    <property type="match status" value="1"/>
</dbReference>
<accession>A0A848KJ92</accession>
<reference evidence="2 3" key="2">
    <citation type="submission" date="2020-06" db="EMBL/GenBank/DDBJ databases">
        <title>Antribacter stalactiti gen. nov., sp. nov., a new member of the family Nacardiaceae isolated from a cave.</title>
        <authorList>
            <person name="Kim I.S."/>
        </authorList>
    </citation>
    <scope>NUCLEOTIDE SEQUENCE [LARGE SCALE GENOMIC DNA]</scope>
    <source>
        <strain evidence="2 3">YC2-7</strain>
    </source>
</reference>
<dbReference type="PANTHER" id="PTHR22753">
    <property type="entry name" value="TRANSMEMBRANE PROTEIN 68"/>
    <property type="match status" value="1"/>
</dbReference>
<dbReference type="Proteomes" id="UP000535543">
    <property type="component" value="Unassembled WGS sequence"/>
</dbReference>
<sequence length="248" mass="26111">MTDVVALTRAAVGSYLRRYHRHSVVVDETVSDTKVLFVSNHGFGGLVDLNVAAAFVSLDVAGVTRPTTALVHQLAWTMGVGRIVEAFGGTKASAHAVGDAFAADRNILVFPGGDVDAGKSWRERNTICFDGRTGFARIAIEHGVPIVPIVTAGAGESLFALHDGRGLATALRLPKLLRVKTLPISISIPWGLSIGVAGMLPYVPLPTKLDTAILPAMTPESGESAASFADRVAGAMQSRLDQMVSERV</sequence>
<dbReference type="InterPro" id="IPR002123">
    <property type="entry name" value="Plipid/glycerol_acylTrfase"/>
</dbReference>
<dbReference type="EMBL" id="VCQU01000015">
    <property type="protein sequence ID" value="NMN99153.1"/>
    <property type="molecule type" value="Genomic_DNA"/>
</dbReference>
<keyword evidence="2" id="KW-0012">Acyltransferase</keyword>
<dbReference type="GO" id="GO:0016020">
    <property type="term" value="C:membrane"/>
    <property type="evidence" value="ECO:0007669"/>
    <property type="project" value="TreeGrafter"/>
</dbReference>